<accession>A0A6A6IPC5</accession>
<feature type="region of interest" description="Disordered" evidence="1">
    <location>
        <begin position="1"/>
        <end position="21"/>
    </location>
</feature>
<sequence>MCVTINKSNARKHEEHRPTGFMSLPPEVRQEIYELAMTDLPDTFRVPINSLFDEAELSPLTLRPRTLPPVCFLNRQVHAEALSSFFHRTAIAITGKSCGLGLRAFFRKNGLFESVRSVIFEEARLIFFPEAFVALCPGLHNLTLTAHAGALYTFDRDTRRWVGRTGAEIAAYYGYERLLESPQALRYLVIKYEGCRFLSAPIGSLPPLTNGGAIAEPQAVLKDLVAWFEEGFKKRERNVKVEAHVSSYVQQAGSRQ</sequence>
<proteinExistence type="predicted"/>
<evidence type="ECO:0000313" key="3">
    <source>
        <dbReference type="Proteomes" id="UP000800094"/>
    </source>
</evidence>
<evidence type="ECO:0000256" key="1">
    <source>
        <dbReference type="SAM" id="MobiDB-lite"/>
    </source>
</evidence>
<dbReference type="RefSeq" id="XP_033686357.1">
    <property type="nucleotide sequence ID" value="XM_033821513.1"/>
</dbReference>
<dbReference type="AlphaFoldDB" id="A0A6A6IPC5"/>
<reference evidence="2" key="1">
    <citation type="journal article" date="2020" name="Stud. Mycol.">
        <title>101 Dothideomycetes genomes: a test case for predicting lifestyles and emergence of pathogens.</title>
        <authorList>
            <person name="Haridas S."/>
            <person name="Albert R."/>
            <person name="Binder M."/>
            <person name="Bloem J."/>
            <person name="Labutti K."/>
            <person name="Salamov A."/>
            <person name="Andreopoulos B."/>
            <person name="Baker S."/>
            <person name="Barry K."/>
            <person name="Bills G."/>
            <person name="Bluhm B."/>
            <person name="Cannon C."/>
            <person name="Castanera R."/>
            <person name="Culley D."/>
            <person name="Daum C."/>
            <person name="Ezra D."/>
            <person name="Gonzalez J."/>
            <person name="Henrissat B."/>
            <person name="Kuo A."/>
            <person name="Liang C."/>
            <person name="Lipzen A."/>
            <person name="Lutzoni F."/>
            <person name="Magnuson J."/>
            <person name="Mondo S."/>
            <person name="Nolan M."/>
            <person name="Ohm R."/>
            <person name="Pangilinan J."/>
            <person name="Park H.-J."/>
            <person name="Ramirez L."/>
            <person name="Alfaro M."/>
            <person name="Sun H."/>
            <person name="Tritt A."/>
            <person name="Yoshinaga Y."/>
            <person name="Zwiers L.-H."/>
            <person name="Turgeon B."/>
            <person name="Goodwin S."/>
            <person name="Spatafora J."/>
            <person name="Crous P."/>
            <person name="Grigoriev I."/>
        </authorList>
    </citation>
    <scope>NUCLEOTIDE SEQUENCE</scope>
    <source>
        <strain evidence="2">CBS 122368</strain>
    </source>
</reference>
<keyword evidence="3" id="KW-1185">Reference proteome</keyword>
<evidence type="ECO:0008006" key="4">
    <source>
        <dbReference type="Google" id="ProtNLM"/>
    </source>
</evidence>
<dbReference type="GeneID" id="54574843"/>
<protein>
    <recommendedName>
        <fullName evidence="4">F-box domain-containing protein</fullName>
    </recommendedName>
</protein>
<evidence type="ECO:0000313" key="2">
    <source>
        <dbReference type="EMBL" id="KAF2251353.1"/>
    </source>
</evidence>
<organism evidence="2 3">
    <name type="scientific">Trematosphaeria pertusa</name>
    <dbReference type="NCBI Taxonomy" id="390896"/>
    <lineage>
        <taxon>Eukaryota</taxon>
        <taxon>Fungi</taxon>
        <taxon>Dikarya</taxon>
        <taxon>Ascomycota</taxon>
        <taxon>Pezizomycotina</taxon>
        <taxon>Dothideomycetes</taxon>
        <taxon>Pleosporomycetidae</taxon>
        <taxon>Pleosporales</taxon>
        <taxon>Massarineae</taxon>
        <taxon>Trematosphaeriaceae</taxon>
        <taxon>Trematosphaeria</taxon>
    </lineage>
</organism>
<gene>
    <name evidence="2" type="ORF">BU26DRAFT_281421</name>
</gene>
<dbReference type="OrthoDB" id="3756103at2759"/>
<dbReference type="EMBL" id="ML987193">
    <property type="protein sequence ID" value="KAF2251353.1"/>
    <property type="molecule type" value="Genomic_DNA"/>
</dbReference>
<name>A0A6A6IPC5_9PLEO</name>
<dbReference type="Proteomes" id="UP000800094">
    <property type="component" value="Unassembled WGS sequence"/>
</dbReference>